<proteinExistence type="predicted"/>
<dbReference type="Proteomes" id="UP001066276">
    <property type="component" value="Chromosome 10"/>
</dbReference>
<dbReference type="PANTHER" id="PTHR47027">
    <property type="entry name" value="REVERSE TRANSCRIPTASE DOMAIN-CONTAINING PROTEIN"/>
    <property type="match status" value="1"/>
</dbReference>
<dbReference type="InterPro" id="IPR000477">
    <property type="entry name" value="RT_dom"/>
</dbReference>
<dbReference type="AlphaFoldDB" id="A0AAV7M8B6"/>
<evidence type="ECO:0000313" key="3">
    <source>
        <dbReference type="Proteomes" id="UP001066276"/>
    </source>
</evidence>
<reference evidence="2" key="1">
    <citation type="journal article" date="2022" name="bioRxiv">
        <title>Sequencing and chromosome-scale assembly of the giantPleurodeles waltlgenome.</title>
        <authorList>
            <person name="Brown T."/>
            <person name="Elewa A."/>
            <person name="Iarovenko S."/>
            <person name="Subramanian E."/>
            <person name="Araus A.J."/>
            <person name="Petzold A."/>
            <person name="Susuki M."/>
            <person name="Suzuki K.-i.T."/>
            <person name="Hayashi T."/>
            <person name="Toyoda A."/>
            <person name="Oliveira C."/>
            <person name="Osipova E."/>
            <person name="Leigh N.D."/>
            <person name="Simon A."/>
            <person name="Yun M.H."/>
        </authorList>
    </citation>
    <scope>NUCLEOTIDE SEQUENCE</scope>
    <source>
        <strain evidence="2">20211129_DDA</strain>
        <tissue evidence="2">Liver</tissue>
    </source>
</reference>
<dbReference type="PROSITE" id="PS50878">
    <property type="entry name" value="RT_POL"/>
    <property type="match status" value="1"/>
</dbReference>
<comment type="caution">
    <text evidence="2">The sequence shown here is derived from an EMBL/GenBank/DDBJ whole genome shotgun (WGS) entry which is preliminary data.</text>
</comment>
<organism evidence="2 3">
    <name type="scientific">Pleurodeles waltl</name>
    <name type="common">Iberian ribbed newt</name>
    <dbReference type="NCBI Taxonomy" id="8319"/>
    <lineage>
        <taxon>Eukaryota</taxon>
        <taxon>Metazoa</taxon>
        <taxon>Chordata</taxon>
        <taxon>Craniata</taxon>
        <taxon>Vertebrata</taxon>
        <taxon>Euteleostomi</taxon>
        <taxon>Amphibia</taxon>
        <taxon>Batrachia</taxon>
        <taxon>Caudata</taxon>
        <taxon>Salamandroidea</taxon>
        <taxon>Salamandridae</taxon>
        <taxon>Pleurodelinae</taxon>
        <taxon>Pleurodeles</taxon>
    </lineage>
</organism>
<evidence type="ECO:0000259" key="1">
    <source>
        <dbReference type="PROSITE" id="PS50878"/>
    </source>
</evidence>
<accession>A0AAV7M8B6</accession>
<evidence type="ECO:0000313" key="2">
    <source>
        <dbReference type="EMBL" id="KAJ1099314.1"/>
    </source>
</evidence>
<dbReference type="PANTHER" id="PTHR47027:SF26">
    <property type="entry name" value="REVERSE TRANSCRIPTASE DOMAIN-CONTAINING PROTEIN"/>
    <property type="match status" value="1"/>
</dbReference>
<protein>
    <recommendedName>
        <fullName evidence="1">Reverse transcriptase domain-containing protein</fullName>
    </recommendedName>
</protein>
<name>A0AAV7M8B6_PLEWA</name>
<gene>
    <name evidence="2" type="ORF">NDU88_004416</name>
</gene>
<keyword evidence="3" id="KW-1185">Reference proteome</keyword>
<dbReference type="EMBL" id="JANPWB010000014">
    <property type="protein sequence ID" value="KAJ1099314.1"/>
    <property type="molecule type" value="Genomic_DNA"/>
</dbReference>
<sequence>MLARVLDDGDSSNVFPVTNRVEQGCVLAPTVFSMMLSAMLLKAFCDDKGTRIKIRPRTDGRLFNLWRLQAKTKVEDDSLRDFLFADDCALNASTKAQMQQSMNYFFTACRIFGLTISTKKTEVLHQPAPQKIYLKPTITTEGEILKAVAKFTYLGSTLSRSMNINDEVDICIAKASSIWMVAGVSVGGERCQTVHNAKMYKAVVLPTLLYACETRTVYERHAKKLNCWYNKVPDTDVLSQAGLPSIYTLLRKA</sequence>
<dbReference type="Pfam" id="PF00078">
    <property type="entry name" value="RVT_1"/>
    <property type="match status" value="1"/>
</dbReference>
<feature type="domain" description="Reverse transcriptase" evidence="1">
    <location>
        <begin position="1"/>
        <end position="158"/>
    </location>
</feature>